<dbReference type="EMBL" id="JBHSBU010000001">
    <property type="protein sequence ID" value="MFC4160873.1"/>
    <property type="molecule type" value="Genomic_DNA"/>
</dbReference>
<evidence type="ECO:0000313" key="2">
    <source>
        <dbReference type="EMBL" id="MFC4160873.1"/>
    </source>
</evidence>
<reference evidence="3" key="1">
    <citation type="journal article" date="2019" name="Int. J. Syst. Evol. Microbiol.">
        <title>The Global Catalogue of Microorganisms (GCM) 10K type strain sequencing project: providing services to taxonomists for standard genome sequencing and annotation.</title>
        <authorList>
            <consortium name="The Broad Institute Genomics Platform"/>
            <consortium name="The Broad Institute Genome Sequencing Center for Infectious Disease"/>
            <person name="Wu L."/>
            <person name="Ma J."/>
        </authorList>
    </citation>
    <scope>NUCLEOTIDE SEQUENCE [LARGE SCALE GENOMIC DNA]</scope>
    <source>
        <strain evidence="3">LMG 29894</strain>
    </source>
</reference>
<evidence type="ECO:0000313" key="3">
    <source>
        <dbReference type="Proteomes" id="UP001595791"/>
    </source>
</evidence>
<gene>
    <name evidence="2" type="ORF">ACFOW7_16155</name>
</gene>
<organism evidence="2 3">
    <name type="scientific">Chitinimonas lacunae</name>
    <dbReference type="NCBI Taxonomy" id="1963018"/>
    <lineage>
        <taxon>Bacteria</taxon>
        <taxon>Pseudomonadati</taxon>
        <taxon>Pseudomonadota</taxon>
        <taxon>Betaproteobacteria</taxon>
        <taxon>Neisseriales</taxon>
        <taxon>Chitinibacteraceae</taxon>
        <taxon>Chitinimonas</taxon>
    </lineage>
</organism>
<keyword evidence="1" id="KW-0812">Transmembrane</keyword>
<sequence>MEHDTETFLNSLGERPDTMASRAERWGNRALRATLALVFVDIGFFIVFLLAQTGLLSGNWIDRLLDFWEAAAWITVAMLAVACIAGMFKAVGEATGD</sequence>
<feature type="transmembrane region" description="Helical" evidence="1">
    <location>
        <begin position="71"/>
        <end position="91"/>
    </location>
</feature>
<dbReference type="RefSeq" id="WP_378166173.1">
    <property type="nucleotide sequence ID" value="NZ_JBHSBU010000001.1"/>
</dbReference>
<protein>
    <submittedName>
        <fullName evidence="2">Uncharacterized protein</fullName>
    </submittedName>
</protein>
<name>A0ABV8MRM2_9NEIS</name>
<keyword evidence="1" id="KW-1133">Transmembrane helix</keyword>
<comment type="caution">
    <text evidence="2">The sequence shown here is derived from an EMBL/GenBank/DDBJ whole genome shotgun (WGS) entry which is preliminary data.</text>
</comment>
<keyword evidence="3" id="KW-1185">Reference proteome</keyword>
<proteinExistence type="predicted"/>
<feature type="transmembrane region" description="Helical" evidence="1">
    <location>
        <begin position="30"/>
        <end position="51"/>
    </location>
</feature>
<evidence type="ECO:0000256" key="1">
    <source>
        <dbReference type="SAM" id="Phobius"/>
    </source>
</evidence>
<keyword evidence="1" id="KW-0472">Membrane</keyword>
<accession>A0ABV8MRM2</accession>
<dbReference type="Proteomes" id="UP001595791">
    <property type="component" value="Unassembled WGS sequence"/>
</dbReference>